<keyword evidence="3" id="KW-0862">Zinc</keyword>
<dbReference type="InterPro" id="IPR019786">
    <property type="entry name" value="Zinc_finger_PHD-type_CS"/>
</dbReference>
<keyword evidence="8" id="KW-1185">Reference proteome</keyword>
<sequence>MAEQQNALSSCPICFEDVQNISALSEQCGTCRQIYHRGCIISWLVTRHNNNQNLNCPNCRGSMDHIVQPLLEESVCAFCRNRITLSIQSLICRTCGAIYHKNELREVLQRLAEIHQLLRCVIDICQADLSWVLTEPIEGDEFGNTPIQPTELNVHIDNFEIFD</sequence>
<dbReference type="Proteomes" id="UP000663852">
    <property type="component" value="Unassembled WGS sequence"/>
</dbReference>
<accession>A0A815PR09</accession>
<comment type="caution">
    <text evidence="7">The sequence shown here is derived from an EMBL/GenBank/DDBJ whole genome shotgun (WGS) entry which is preliminary data.</text>
</comment>
<evidence type="ECO:0000313" key="8">
    <source>
        <dbReference type="Proteomes" id="UP000663828"/>
    </source>
</evidence>
<dbReference type="InterPro" id="IPR001841">
    <property type="entry name" value="Znf_RING"/>
</dbReference>
<keyword evidence="2 4" id="KW-0863">Zinc-finger</keyword>
<gene>
    <name evidence="7" type="ORF">EDS130_LOCUS39637</name>
    <name evidence="6" type="ORF">XAT740_LOCUS35564</name>
</gene>
<evidence type="ECO:0000259" key="5">
    <source>
        <dbReference type="PROSITE" id="PS50089"/>
    </source>
</evidence>
<dbReference type="EMBL" id="CAJNOR010003574">
    <property type="protein sequence ID" value="CAF1427065.1"/>
    <property type="molecule type" value="Genomic_DNA"/>
</dbReference>
<dbReference type="AlphaFoldDB" id="A0A815PR09"/>
<organism evidence="7 9">
    <name type="scientific">Adineta ricciae</name>
    <name type="common">Rotifer</name>
    <dbReference type="NCBI Taxonomy" id="249248"/>
    <lineage>
        <taxon>Eukaryota</taxon>
        <taxon>Metazoa</taxon>
        <taxon>Spiralia</taxon>
        <taxon>Gnathifera</taxon>
        <taxon>Rotifera</taxon>
        <taxon>Eurotatoria</taxon>
        <taxon>Bdelloidea</taxon>
        <taxon>Adinetida</taxon>
        <taxon>Adinetidae</taxon>
        <taxon>Adineta</taxon>
    </lineage>
</organism>
<proteinExistence type="predicted"/>
<dbReference type="SUPFAM" id="SSF57889">
    <property type="entry name" value="Cysteine-rich domain"/>
    <property type="match status" value="1"/>
</dbReference>
<protein>
    <recommendedName>
        <fullName evidence="5">RING-type domain-containing protein</fullName>
    </recommendedName>
</protein>
<evidence type="ECO:0000256" key="3">
    <source>
        <dbReference type="ARBA" id="ARBA00022833"/>
    </source>
</evidence>
<name>A0A815PR09_ADIRI</name>
<feature type="domain" description="RING-type" evidence="5">
    <location>
        <begin position="11"/>
        <end position="60"/>
    </location>
</feature>
<evidence type="ECO:0000256" key="2">
    <source>
        <dbReference type="ARBA" id="ARBA00022771"/>
    </source>
</evidence>
<dbReference type="PROSITE" id="PS50089">
    <property type="entry name" value="ZF_RING_2"/>
    <property type="match status" value="1"/>
</dbReference>
<dbReference type="GO" id="GO:0008270">
    <property type="term" value="F:zinc ion binding"/>
    <property type="evidence" value="ECO:0007669"/>
    <property type="project" value="UniProtKB-KW"/>
</dbReference>
<dbReference type="InterPro" id="IPR013083">
    <property type="entry name" value="Znf_RING/FYVE/PHD"/>
</dbReference>
<dbReference type="Pfam" id="PF13639">
    <property type="entry name" value="zf-RING_2"/>
    <property type="match status" value="1"/>
</dbReference>
<evidence type="ECO:0000313" key="6">
    <source>
        <dbReference type="EMBL" id="CAF1427065.1"/>
    </source>
</evidence>
<dbReference type="SUPFAM" id="SSF57850">
    <property type="entry name" value="RING/U-box"/>
    <property type="match status" value="1"/>
</dbReference>
<keyword evidence="1" id="KW-0479">Metal-binding</keyword>
<dbReference type="EMBL" id="CAJNOJ010000450">
    <property type="protein sequence ID" value="CAF1452909.1"/>
    <property type="molecule type" value="Genomic_DNA"/>
</dbReference>
<evidence type="ECO:0000313" key="7">
    <source>
        <dbReference type="EMBL" id="CAF1452909.1"/>
    </source>
</evidence>
<dbReference type="PROSITE" id="PS01359">
    <property type="entry name" value="ZF_PHD_1"/>
    <property type="match status" value="1"/>
</dbReference>
<dbReference type="OrthoDB" id="10152498at2759"/>
<dbReference type="InterPro" id="IPR046349">
    <property type="entry name" value="C1-like_sf"/>
</dbReference>
<reference evidence="7" key="1">
    <citation type="submission" date="2021-02" db="EMBL/GenBank/DDBJ databases">
        <authorList>
            <person name="Nowell W R."/>
        </authorList>
    </citation>
    <scope>NUCLEOTIDE SEQUENCE</scope>
</reference>
<dbReference type="Proteomes" id="UP000663828">
    <property type="component" value="Unassembled WGS sequence"/>
</dbReference>
<evidence type="ECO:0000313" key="9">
    <source>
        <dbReference type="Proteomes" id="UP000663852"/>
    </source>
</evidence>
<evidence type="ECO:0000256" key="1">
    <source>
        <dbReference type="ARBA" id="ARBA00022723"/>
    </source>
</evidence>
<dbReference type="Gene3D" id="3.30.40.10">
    <property type="entry name" value="Zinc/RING finger domain, C3HC4 (zinc finger)"/>
    <property type="match status" value="1"/>
</dbReference>
<evidence type="ECO:0000256" key="4">
    <source>
        <dbReference type="PROSITE-ProRule" id="PRU00175"/>
    </source>
</evidence>